<evidence type="ECO:0000256" key="1">
    <source>
        <dbReference type="SAM" id="Coils"/>
    </source>
</evidence>
<dbReference type="AlphaFoldDB" id="A0A558DN11"/>
<sequence length="84" mass="9854">MNVKTVLLIALPLIPSQILANELEELQAQQGELKREIDNLHQSTSDEQTRLEELQRQIEEQHKMNQLLDKQLKAERLRQQQKGD</sequence>
<keyword evidence="3" id="KW-1185">Reference proteome</keyword>
<evidence type="ECO:0000313" key="2">
    <source>
        <dbReference type="EMBL" id="TVO74851.1"/>
    </source>
</evidence>
<protein>
    <submittedName>
        <fullName evidence="2">Uncharacterized protein</fullName>
    </submittedName>
</protein>
<dbReference type="Proteomes" id="UP000316649">
    <property type="component" value="Unassembled WGS sequence"/>
</dbReference>
<organism evidence="2 3">
    <name type="scientific">Sedimenticola selenatireducens</name>
    <dbReference type="NCBI Taxonomy" id="191960"/>
    <lineage>
        <taxon>Bacteria</taxon>
        <taxon>Pseudomonadati</taxon>
        <taxon>Pseudomonadota</taxon>
        <taxon>Gammaproteobacteria</taxon>
        <taxon>Chromatiales</taxon>
        <taxon>Sedimenticolaceae</taxon>
        <taxon>Sedimenticola</taxon>
    </lineage>
</organism>
<evidence type="ECO:0000313" key="3">
    <source>
        <dbReference type="Proteomes" id="UP000316649"/>
    </source>
</evidence>
<reference evidence="2 3" key="1">
    <citation type="submission" date="2019-07" db="EMBL/GenBank/DDBJ databases">
        <title>The pathways for chlorine oxyanion respiration interact through the shared metabolite chlorate.</title>
        <authorList>
            <person name="Barnum T.P."/>
            <person name="Cheng Y."/>
            <person name="Hill K.A."/>
            <person name="Lucas L.N."/>
            <person name="Carlson H.K."/>
            <person name="Coates J.D."/>
        </authorList>
    </citation>
    <scope>NUCLEOTIDE SEQUENCE [LARGE SCALE GENOMIC DNA]</scope>
    <source>
        <strain evidence="2 3">BK-1</strain>
    </source>
</reference>
<dbReference type="RefSeq" id="WP_144358937.1">
    <property type="nucleotide sequence ID" value="NZ_VMNH01000010.1"/>
</dbReference>
<feature type="coiled-coil region" evidence="1">
    <location>
        <begin position="16"/>
        <end position="71"/>
    </location>
</feature>
<gene>
    <name evidence="2" type="ORF">FHP88_10170</name>
</gene>
<accession>A0A558DN11</accession>
<proteinExistence type="predicted"/>
<dbReference type="EMBL" id="VMNH01000010">
    <property type="protein sequence ID" value="TVO74851.1"/>
    <property type="molecule type" value="Genomic_DNA"/>
</dbReference>
<keyword evidence="1" id="KW-0175">Coiled coil</keyword>
<comment type="caution">
    <text evidence="2">The sequence shown here is derived from an EMBL/GenBank/DDBJ whole genome shotgun (WGS) entry which is preliminary data.</text>
</comment>
<name>A0A558DN11_9GAMM</name>